<proteinExistence type="predicted"/>
<dbReference type="GO" id="GO:0005576">
    <property type="term" value="C:extracellular region"/>
    <property type="evidence" value="ECO:0007669"/>
    <property type="project" value="UniProtKB-SubCell"/>
</dbReference>
<dbReference type="AlphaFoldDB" id="A0A8J6PI96"/>
<name>A0A8J6PI96_9HYPH</name>
<dbReference type="PROSITE" id="PS00330">
    <property type="entry name" value="HEMOLYSIN_CALCIUM"/>
    <property type="match status" value="1"/>
</dbReference>
<dbReference type="Pfam" id="PF00353">
    <property type="entry name" value="HemolysinCabind"/>
    <property type="match status" value="4"/>
</dbReference>
<dbReference type="EMBL" id="JACVVX010000002">
    <property type="protein sequence ID" value="MBD0414588.1"/>
    <property type="molecule type" value="Genomic_DNA"/>
</dbReference>
<protein>
    <submittedName>
        <fullName evidence="3">Calcium-binding protein</fullName>
    </submittedName>
</protein>
<dbReference type="Gene3D" id="2.150.10.10">
    <property type="entry name" value="Serralysin-like metalloprotease, C-terminal"/>
    <property type="match status" value="2"/>
</dbReference>
<evidence type="ECO:0000256" key="1">
    <source>
        <dbReference type="ARBA" id="ARBA00004613"/>
    </source>
</evidence>
<comment type="caution">
    <text evidence="3">The sequence shown here is derived from an EMBL/GenBank/DDBJ whole genome shotgun (WGS) entry which is preliminary data.</text>
</comment>
<accession>A0A8J6PI96</accession>
<dbReference type="InterPro" id="IPR011049">
    <property type="entry name" value="Serralysin-like_metalloprot_C"/>
</dbReference>
<keyword evidence="4" id="KW-1185">Reference proteome</keyword>
<dbReference type="PANTHER" id="PTHR38340">
    <property type="entry name" value="S-LAYER PROTEIN"/>
    <property type="match status" value="1"/>
</dbReference>
<organism evidence="3 4">
    <name type="scientific">Oryzicola mucosus</name>
    <dbReference type="NCBI Taxonomy" id="2767425"/>
    <lineage>
        <taxon>Bacteria</taxon>
        <taxon>Pseudomonadati</taxon>
        <taxon>Pseudomonadota</taxon>
        <taxon>Alphaproteobacteria</taxon>
        <taxon>Hyphomicrobiales</taxon>
        <taxon>Phyllobacteriaceae</taxon>
        <taxon>Oryzicola</taxon>
    </lineage>
</organism>
<keyword evidence="2" id="KW-0964">Secreted</keyword>
<gene>
    <name evidence="3" type="ORF">ICI42_07975</name>
</gene>
<dbReference type="InterPro" id="IPR018511">
    <property type="entry name" value="Hemolysin-typ_Ca-bd_CS"/>
</dbReference>
<dbReference type="InterPro" id="IPR001343">
    <property type="entry name" value="Hemolysn_Ca-bd"/>
</dbReference>
<reference evidence="3" key="1">
    <citation type="submission" date="2020-09" db="EMBL/GenBank/DDBJ databases">
        <title>Genome seq and assembly of Tianweitania sp.</title>
        <authorList>
            <person name="Chhetri G."/>
        </authorList>
    </citation>
    <scope>NUCLEOTIDE SEQUENCE</scope>
    <source>
        <strain evidence="3">Rool2</strain>
    </source>
</reference>
<evidence type="ECO:0000313" key="3">
    <source>
        <dbReference type="EMBL" id="MBD0414588.1"/>
    </source>
</evidence>
<dbReference type="SUPFAM" id="SSF51120">
    <property type="entry name" value="beta-Roll"/>
    <property type="match status" value="2"/>
</dbReference>
<dbReference type="Proteomes" id="UP000643405">
    <property type="component" value="Unassembled WGS sequence"/>
</dbReference>
<dbReference type="PRINTS" id="PR00313">
    <property type="entry name" value="CABNDNGRPT"/>
</dbReference>
<dbReference type="RefSeq" id="WP_188164023.1">
    <property type="nucleotide sequence ID" value="NZ_JACVVX010000002.1"/>
</dbReference>
<evidence type="ECO:0000313" key="4">
    <source>
        <dbReference type="Proteomes" id="UP000643405"/>
    </source>
</evidence>
<evidence type="ECO:0000256" key="2">
    <source>
        <dbReference type="ARBA" id="ARBA00022525"/>
    </source>
</evidence>
<dbReference type="InterPro" id="IPR050557">
    <property type="entry name" value="RTX_toxin/Mannuronan_C5-epim"/>
</dbReference>
<dbReference type="GO" id="GO:0005509">
    <property type="term" value="F:calcium ion binding"/>
    <property type="evidence" value="ECO:0007669"/>
    <property type="project" value="InterPro"/>
</dbReference>
<comment type="subcellular location">
    <subcellularLocation>
        <location evidence="1">Secreted</location>
    </subcellularLocation>
</comment>
<dbReference type="PANTHER" id="PTHR38340:SF1">
    <property type="entry name" value="S-LAYER PROTEIN"/>
    <property type="match status" value="1"/>
</dbReference>
<sequence>MPTIRQDQAGDPIQILTEYLDRDGWGITNLTATSFRWADVTGPVYTLGSMTVTGVNFVPNALLGTIHSLKINPGFIVPGQPPYVPLEITGLNITVAQLLSASLQGEAAVYDLLADYAWTYRGSDGDDTFKGGNLADSIKLGDGNDTAYGGNGDDFLEGWAGNDKLYGGDGADLFYGNTGNDTIYGDAGNDVVYAAEDDDKVYGGSGADTLYGEAGNDLLNGGTGADTMSGGTGNDIFYVDNAADKTIEVNGQGNDKVISTVSYSLAGQYIETLDLVGTGNINATGNKLNNVLDGNNGSNILNGMAGKDTLTGKGGADRFVFDQALGASNVDTITDFHAPDDSIRIDNAVFLGLSAGNLSSAAFRANTTGNAADASDRIIYETDTGELYFDRDGSGSTYQPVLFAILSNQETISYKDFLVI</sequence>